<gene>
    <name evidence="5" type="ORF">Micbo1qcDRAFT_125400</name>
</gene>
<dbReference type="InterPro" id="IPR002110">
    <property type="entry name" value="Ankyrin_rpt"/>
</dbReference>
<accession>A0A136IPG6</accession>
<dbReference type="Pfam" id="PF12796">
    <property type="entry name" value="Ank_2"/>
    <property type="match status" value="1"/>
</dbReference>
<organism evidence="5 6">
    <name type="scientific">Microdochium bolleyi</name>
    <dbReference type="NCBI Taxonomy" id="196109"/>
    <lineage>
        <taxon>Eukaryota</taxon>
        <taxon>Fungi</taxon>
        <taxon>Dikarya</taxon>
        <taxon>Ascomycota</taxon>
        <taxon>Pezizomycotina</taxon>
        <taxon>Sordariomycetes</taxon>
        <taxon>Xylariomycetidae</taxon>
        <taxon>Xylariales</taxon>
        <taxon>Microdochiaceae</taxon>
        <taxon>Microdochium</taxon>
    </lineage>
</organism>
<proteinExistence type="predicted"/>
<feature type="region of interest" description="Disordered" evidence="3">
    <location>
        <begin position="31"/>
        <end position="51"/>
    </location>
</feature>
<dbReference type="Proteomes" id="UP000070501">
    <property type="component" value="Unassembled WGS sequence"/>
</dbReference>
<dbReference type="InterPro" id="IPR027417">
    <property type="entry name" value="P-loop_NTPase"/>
</dbReference>
<dbReference type="PANTHER" id="PTHR10039:SF10">
    <property type="entry name" value="NACHT DOMAIN-CONTAINING PROTEIN"/>
    <property type="match status" value="1"/>
</dbReference>
<name>A0A136IPG6_9PEZI</name>
<dbReference type="PANTHER" id="PTHR10039">
    <property type="entry name" value="AMELOGENIN"/>
    <property type="match status" value="1"/>
</dbReference>
<keyword evidence="2" id="KW-0040">ANK repeat</keyword>
<sequence>MTAARCSDEPLAQNQQDSTVDTTIEHLSEGLRAENRQHSGIATTGQPDEDARDLFPQHEVEVQAAAINRAVTQTNTLGTLLDSQSGDRWTTAFAEAMAGLDDVARGVVMASSVHDIHQIFARLDDAESAHKKDSLIRRGMSRVRGPLTWLDAALSAASPFAALEPTASSAFGIARGVTTLAIGVCGVEARLSGNIKQMLEQIAVIDDCDNVTQSFDSKGIHKALVAVYRDLLAFYCSAIKILTRQATVLALLSEQLNERLPPLVDNYVNDSKLLNQHIKNATDALLKKIEEMLIDAKVQQLLGAQRLPKTRNRHNELSQSIAKEACEWAVADDAFTTWLAGCGDAALPIEQRTLAVFGEMGCGKTITMAYLVDYIGLLYSSQMPRAMRTYYYIVSDETGRPLEVYLSLIQQLMDQKKFLKILFDRWDEEQKDKGMLGQTQDPFLLSQFLIKAVKAIERPLFIFIDGLDECRGSIDGGAGHILSVLKQCSEASPLVRVCVSSRNQQHIRSLLCDNLVMYVPRAAARDTSIVTHIVERRLAYLNSAGQAIVVEGLSKSAEGSAIWVRLAVELLAKRKIRAPTRLEAFIKEIPGTTVLDLYAKLYAQVTEDDLENCLLLSTALEILAVAERPMSVAELSWAVALSENEREGRTPESSLCVADLTAIVDPDRLLDFLYPFIVSANVNQGDEHARQVRLNHHSVREHVLLSSPQQWVELAANPELARNQSQISRRQAQLHGQIARQCVRYLLLDDLKSLDLFTAQNENTQAFDEIGGLGFMEVSFMEENEDDPAAESHTILSNADAEEGFYNPADRGFGQFFVYASCYWLEHMQKANIQSPVDLADVLTLADERNRWAQNWWKQFHRPDRTIKEDEARQRPRFHDVLTLLSLYGSDNQLREAVSHQVDSATSYDDTARRVSPFRNSIVEVLRIGNPERLPLLLPHDRGRDLKEVADLFLLVLENWARDQRTETPYGDNGDGKYGPVFDHMLQASDLLIDQRWGNELLCLAASHGCLPVLRRLFDAAKESAPLRQEILRCPDRQVWDCAHQSVGMAVWNGHTAVVKYLLAQGGVCDSHLRYRDQKGCTVLHLAARRGDAQMIRILCERLPDAVDERRENGDTPLQILVFDRRPVELATILLEFGGDVRSGSSKPGACCEVEKMDVGPNGDLSDWHEPLRMAARYGDLAMCRGLIKSSGRHDLIWVVAVESEEIASQLNDDLGLE</sequence>
<reference evidence="6" key="1">
    <citation type="submission" date="2016-02" db="EMBL/GenBank/DDBJ databases">
        <title>Draft genome sequence of Microdochium bolleyi, a fungal endophyte of beachgrass.</title>
        <authorList>
            <consortium name="DOE Joint Genome Institute"/>
            <person name="David A.S."/>
            <person name="May G."/>
            <person name="Haridas S."/>
            <person name="Lim J."/>
            <person name="Wang M."/>
            <person name="Labutti K."/>
            <person name="Lipzen A."/>
            <person name="Barry K."/>
            <person name="Grigoriev I.V."/>
        </authorList>
    </citation>
    <scope>NUCLEOTIDE SEQUENCE [LARGE SCALE GENOMIC DNA]</scope>
    <source>
        <strain evidence="6">J235TASD1</strain>
    </source>
</reference>
<dbReference type="Gene3D" id="3.40.50.300">
    <property type="entry name" value="P-loop containing nucleotide triphosphate hydrolases"/>
    <property type="match status" value="1"/>
</dbReference>
<evidence type="ECO:0000256" key="2">
    <source>
        <dbReference type="PROSITE-ProRule" id="PRU00023"/>
    </source>
</evidence>
<evidence type="ECO:0000256" key="3">
    <source>
        <dbReference type="SAM" id="MobiDB-lite"/>
    </source>
</evidence>
<dbReference type="PROSITE" id="PS50297">
    <property type="entry name" value="ANK_REP_REGION"/>
    <property type="match status" value="1"/>
</dbReference>
<keyword evidence="6" id="KW-1185">Reference proteome</keyword>
<dbReference type="AlphaFoldDB" id="A0A136IPG6"/>
<dbReference type="OrthoDB" id="163438at2759"/>
<dbReference type="InterPro" id="IPR036770">
    <property type="entry name" value="Ankyrin_rpt-contain_sf"/>
</dbReference>
<keyword evidence="1" id="KW-0677">Repeat</keyword>
<protein>
    <recommendedName>
        <fullName evidence="4">Nephrocystin 3-like N-terminal domain-containing protein</fullName>
    </recommendedName>
</protein>
<dbReference type="PROSITE" id="PS50088">
    <property type="entry name" value="ANK_REPEAT"/>
    <property type="match status" value="1"/>
</dbReference>
<feature type="domain" description="Nephrocystin 3-like N-terminal" evidence="4">
    <location>
        <begin position="325"/>
        <end position="502"/>
    </location>
</feature>
<evidence type="ECO:0000256" key="1">
    <source>
        <dbReference type="ARBA" id="ARBA00022737"/>
    </source>
</evidence>
<dbReference type="InParanoid" id="A0A136IPG6"/>
<evidence type="ECO:0000313" key="5">
    <source>
        <dbReference type="EMBL" id="KXJ86797.1"/>
    </source>
</evidence>
<dbReference type="SUPFAM" id="SSF52540">
    <property type="entry name" value="P-loop containing nucleoside triphosphate hydrolases"/>
    <property type="match status" value="1"/>
</dbReference>
<dbReference type="Gene3D" id="1.25.40.20">
    <property type="entry name" value="Ankyrin repeat-containing domain"/>
    <property type="match status" value="1"/>
</dbReference>
<evidence type="ECO:0000259" key="4">
    <source>
        <dbReference type="Pfam" id="PF24883"/>
    </source>
</evidence>
<dbReference type="EMBL" id="KQ964265">
    <property type="protein sequence ID" value="KXJ86797.1"/>
    <property type="molecule type" value="Genomic_DNA"/>
</dbReference>
<dbReference type="STRING" id="196109.A0A136IPG6"/>
<dbReference type="SUPFAM" id="SSF48403">
    <property type="entry name" value="Ankyrin repeat"/>
    <property type="match status" value="1"/>
</dbReference>
<feature type="repeat" description="ANK" evidence="2">
    <location>
        <begin position="1079"/>
        <end position="1099"/>
    </location>
</feature>
<dbReference type="SMART" id="SM00248">
    <property type="entry name" value="ANK"/>
    <property type="match status" value="5"/>
</dbReference>
<dbReference type="Pfam" id="PF24883">
    <property type="entry name" value="NPHP3_N"/>
    <property type="match status" value="1"/>
</dbReference>
<evidence type="ECO:0000313" key="6">
    <source>
        <dbReference type="Proteomes" id="UP000070501"/>
    </source>
</evidence>
<dbReference type="InterPro" id="IPR056884">
    <property type="entry name" value="NPHP3-like_N"/>
</dbReference>